<accession>A0A517ZW54</accession>
<reference evidence="1 2" key="1">
    <citation type="submission" date="2019-02" db="EMBL/GenBank/DDBJ databases">
        <title>Deep-cultivation of Planctomycetes and their phenomic and genomic characterization uncovers novel biology.</title>
        <authorList>
            <person name="Wiegand S."/>
            <person name="Jogler M."/>
            <person name="Boedeker C."/>
            <person name="Pinto D."/>
            <person name="Vollmers J."/>
            <person name="Rivas-Marin E."/>
            <person name="Kohn T."/>
            <person name="Peeters S.H."/>
            <person name="Heuer A."/>
            <person name="Rast P."/>
            <person name="Oberbeckmann S."/>
            <person name="Bunk B."/>
            <person name="Jeske O."/>
            <person name="Meyerdierks A."/>
            <person name="Storesund J.E."/>
            <person name="Kallscheuer N."/>
            <person name="Luecker S."/>
            <person name="Lage O.M."/>
            <person name="Pohl T."/>
            <person name="Merkel B.J."/>
            <person name="Hornburger P."/>
            <person name="Mueller R.-W."/>
            <person name="Bruemmer F."/>
            <person name="Labrenz M."/>
            <person name="Spormann A.M."/>
            <person name="Op den Camp H."/>
            <person name="Overmann J."/>
            <person name="Amann R."/>
            <person name="Jetten M.S.M."/>
            <person name="Mascher T."/>
            <person name="Medema M.H."/>
            <person name="Devos D.P."/>
            <person name="Kaster A.-K."/>
            <person name="Ovreas L."/>
            <person name="Rohde M."/>
            <person name="Galperin M.Y."/>
            <person name="Jogler C."/>
        </authorList>
    </citation>
    <scope>NUCLEOTIDE SEQUENCE [LARGE SCALE GENOMIC DNA]</scope>
    <source>
        <strain evidence="1 2">Mal52</strain>
    </source>
</reference>
<evidence type="ECO:0000313" key="1">
    <source>
        <dbReference type="EMBL" id="QDU46727.1"/>
    </source>
</evidence>
<dbReference type="Proteomes" id="UP000319383">
    <property type="component" value="Chromosome"/>
</dbReference>
<keyword evidence="2" id="KW-1185">Reference proteome</keyword>
<dbReference type="RefSeq" id="WP_145379214.1">
    <property type="nucleotide sequence ID" value="NZ_CP036276.1"/>
</dbReference>
<proteinExistence type="predicted"/>
<sequence>MSGTSQFFEDWHYRLRDLQELENNPRHTGWVSKLHAKVLRYFISRYDYQPIPAPSPVTSQLSRTQNSANRAKLAQRLSEQNEQRYRRGAECRNILTEIREANTLRKRYKT</sequence>
<dbReference type="KEGG" id="sdyn:Mal52_52490"/>
<protein>
    <submittedName>
        <fullName evidence="1">Uncharacterized protein</fullName>
    </submittedName>
</protein>
<dbReference type="AlphaFoldDB" id="A0A517ZW54"/>
<gene>
    <name evidence="1" type="ORF">Mal52_52490</name>
</gene>
<evidence type="ECO:0000313" key="2">
    <source>
        <dbReference type="Proteomes" id="UP000319383"/>
    </source>
</evidence>
<name>A0A517ZW54_9PLAN</name>
<organism evidence="1 2">
    <name type="scientific">Symmachiella dynata</name>
    <dbReference type="NCBI Taxonomy" id="2527995"/>
    <lineage>
        <taxon>Bacteria</taxon>
        <taxon>Pseudomonadati</taxon>
        <taxon>Planctomycetota</taxon>
        <taxon>Planctomycetia</taxon>
        <taxon>Planctomycetales</taxon>
        <taxon>Planctomycetaceae</taxon>
        <taxon>Symmachiella</taxon>
    </lineage>
</organism>
<dbReference type="EMBL" id="CP036276">
    <property type="protein sequence ID" value="QDU46727.1"/>
    <property type="molecule type" value="Genomic_DNA"/>
</dbReference>